<name>A0A6A3VYJ9_9STRA</name>
<sequence length="126" mass="13991">MLRFLAVVRSVAPAPWAGWFLTTNPLPLTAYKWLFGCKSCSFLQVSKTYPHMVRPVITLLAVDADFCESVGERCVQVPDQLGGRVPRQDVKDQHPGQRAVPAQHFLGDQYGACGAFQSQLYECFSA</sequence>
<comment type="caution">
    <text evidence="1">The sequence shown here is derived from an EMBL/GenBank/DDBJ whole genome shotgun (WGS) entry which is preliminary data.</text>
</comment>
<accession>A0A6A3VYJ9</accession>
<dbReference type="AlphaFoldDB" id="A0A6A3VYJ9"/>
<dbReference type="OrthoDB" id="10442668at2759"/>
<dbReference type="EMBL" id="QXGB01002822">
    <property type="protein sequence ID" value="KAE9174752.1"/>
    <property type="molecule type" value="Genomic_DNA"/>
</dbReference>
<dbReference type="Proteomes" id="UP000433483">
    <property type="component" value="Unassembled WGS sequence"/>
</dbReference>
<reference evidence="1 2" key="1">
    <citation type="submission" date="2018-08" db="EMBL/GenBank/DDBJ databases">
        <title>Genomic investigation of the strawberry pathogen Phytophthora fragariae indicates pathogenicity is determined by transcriptional variation in three key races.</title>
        <authorList>
            <person name="Adams T.M."/>
            <person name="Armitage A.D."/>
            <person name="Sobczyk M.K."/>
            <person name="Bates H.J."/>
            <person name="Dunwell J.M."/>
            <person name="Nellist C.F."/>
            <person name="Harrison R.J."/>
        </authorList>
    </citation>
    <scope>NUCLEOTIDE SEQUENCE [LARGE SCALE GENOMIC DNA]</scope>
    <source>
        <strain evidence="1 2">NOV-27</strain>
    </source>
</reference>
<organism evidence="1 2">
    <name type="scientific">Phytophthora fragariae</name>
    <dbReference type="NCBI Taxonomy" id="53985"/>
    <lineage>
        <taxon>Eukaryota</taxon>
        <taxon>Sar</taxon>
        <taxon>Stramenopiles</taxon>
        <taxon>Oomycota</taxon>
        <taxon>Peronosporomycetes</taxon>
        <taxon>Peronosporales</taxon>
        <taxon>Peronosporaceae</taxon>
        <taxon>Phytophthora</taxon>
    </lineage>
</organism>
<gene>
    <name evidence="1" type="ORF">PF005_g25716</name>
</gene>
<protein>
    <submittedName>
        <fullName evidence="1">Uncharacterized protein</fullName>
    </submittedName>
</protein>
<evidence type="ECO:0000313" key="2">
    <source>
        <dbReference type="Proteomes" id="UP000433483"/>
    </source>
</evidence>
<evidence type="ECO:0000313" key="1">
    <source>
        <dbReference type="EMBL" id="KAE9174752.1"/>
    </source>
</evidence>
<keyword evidence="2" id="KW-1185">Reference proteome</keyword>
<proteinExistence type="predicted"/>